<comment type="caution">
    <text evidence="2">The sequence shown here is derived from an EMBL/GenBank/DDBJ whole genome shotgun (WGS) entry which is preliminary data.</text>
</comment>
<dbReference type="STRING" id="1385510.GCA_000425205_03438"/>
<dbReference type="Gene3D" id="3.40.630.10">
    <property type="entry name" value="Zn peptidases"/>
    <property type="match status" value="1"/>
</dbReference>
<keyword evidence="3" id="KW-1185">Reference proteome</keyword>
<evidence type="ECO:0000313" key="2">
    <source>
        <dbReference type="EMBL" id="KGX89987.1"/>
    </source>
</evidence>
<protein>
    <recommendedName>
        <fullName evidence="1">PA domain-containing protein</fullName>
    </recommendedName>
</protein>
<feature type="domain" description="PA" evidence="1">
    <location>
        <begin position="55"/>
        <end position="116"/>
    </location>
</feature>
<organism evidence="2 3">
    <name type="scientific">Pontibacillus halophilus JSM 076056 = DSM 19796</name>
    <dbReference type="NCBI Taxonomy" id="1385510"/>
    <lineage>
        <taxon>Bacteria</taxon>
        <taxon>Bacillati</taxon>
        <taxon>Bacillota</taxon>
        <taxon>Bacilli</taxon>
        <taxon>Bacillales</taxon>
        <taxon>Bacillaceae</taxon>
        <taxon>Pontibacillus</taxon>
    </lineage>
</organism>
<dbReference type="Pfam" id="PF02225">
    <property type="entry name" value="PA"/>
    <property type="match status" value="1"/>
</dbReference>
<dbReference type="EMBL" id="AVPE01000018">
    <property type="protein sequence ID" value="KGX89987.1"/>
    <property type="molecule type" value="Genomic_DNA"/>
</dbReference>
<proteinExistence type="predicted"/>
<dbReference type="SUPFAM" id="SSF52025">
    <property type="entry name" value="PA domain"/>
    <property type="match status" value="1"/>
</dbReference>
<dbReference type="RefSeq" id="WP_026801627.1">
    <property type="nucleotide sequence ID" value="NZ_AULI01000020.1"/>
</dbReference>
<evidence type="ECO:0000259" key="1">
    <source>
        <dbReference type="Pfam" id="PF02225"/>
    </source>
</evidence>
<accession>A0A0A5I2D9</accession>
<sequence>MDYIKQTFESYGYETELQPFQFPGWNCGTSSIQLSELTVNGGDVHTFEGSVNDTVTAPLTYVGLARANDVSSADLQGKIALIERGEISFYEKIQNVLDAGAVGVIMFNRVGAEGNEFDYAYDGQNILLQSAES</sequence>
<dbReference type="InterPro" id="IPR046450">
    <property type="entry name" value="PA_dom_sf"/>
</dbReference>
<dbReference type="AlphaFoldDB" id="A0A0A5I2D9"/>
<dbReference type="eggNOG" id="COG2234">
    <property type="taxonomic scope" value="Bacteria"/>
</dbReference>
<reference evidence="2 3" key="1">
    <citation type="submission" date="2013-08" db="EMBL/GenBank/DDBJ databases">
        <authorList>
            <person name="Huang J."/>
            <person name="Wang G."/>
        </authorList>
    </citation>
    <scope>NUCLEOTIDE SEQUENCE [LARGE SCALE GENOMIC DNA]</scope>
    <source>
        <strain evidence="2 3">JSM 076056</strain>
    </source>
</reference>
<dbReference type="Gene3D" id="3.50.30.30">
    <property type="match status" value="1"/>
</dbReference>
<name>A0A0A5I2D9_9BACI</name>
<dbReference type="Proteomes" id="UP000030528">
    <property type="component" value="Unassembled WGS sequence"/>
</dbReference>
<dbReference type="InterPro" id="IPR003137">
    <property type="entry name" value="PA_domain"/>
</dbReference>
<gene>
    <name evidence="2" type="ORF">N781_08840</name>
</gene>
<evidence type="ECO:0000313" key="3">
    <source>
        <dbReference type="Proteomes" id="UP000030528"/>
    </source>
</evidence>